<feature type="non-terminal residue" evidence="1">
    <location>
        <position position="1"/>
    </location>
</feature>
<accession>A0A7R9BQ84</accession>
<dbReference type="EMBL" id="CAJPEX010001303">
    <property type="protein sequence ID" value="CAG0918796.1"/>
    <property type="molecule type" value="Genomic_DNA"/>
</dbReference>
<dbReference type="AlphaFoldDB" id="A0A7R9BQ84"/>
<sequence length="451" mass="47330">ALLIAICVAVANAQVPGFQFPQQQQAQPLFYYLNVPPSYQFSPQQQLQQQQQQVIPAEEPDRLRGDGKTTGAVATLVPYSSVDPSARLFDSALQNAYLSLISQINALKQTETPLIGKADMYRGGTATIVGSVYFIQKTSTSPVIAVASITDGGTAITATTNAGRLQVWSTAVNTANPACGDATLGSKFYSTTTGLITGFTGTTGGTPVVNTVLGSVTNTVVSQVTLFVIAGLILACGAQINSQNVSSDDSVLKQEVKAKRGKQIDLTSLLTNKQNPFATIFTPDVYIGQAQNQIAQMRDGFPLMARASLSRNTASTTLIGEVLFFQRSAVHNMIVIVAFSAASADAILDATTTGVLDVRTASALATANPFCAIGEVYNPNAMTNGGILLSPASVTAINTENVLNSYITTVTAQMATLFPPTSIIGRTIKFSKTSTEAATSANVFCGRIVQA</sequence>
<dbReference type="EMBL" id="OA883340">
    <property type="protein sequence ID" value="CAD7278644.1"/>
    <property type="molecule type" value="Genomic_DNA"/>
</dbReference>
<protein>
    <submittedName>
        <fullName evidence="1">Uncharacterized protein</fullName>
    </submittedName>
</protein>
<proteinExistence type="predicted"/>
<gene>
    <name evidence="1" type="ORF">NMOB1V02_LOCUS6342</name>
</gene>
<organism evidence="1">
    <name type="scientific">Notodromas monacha</name>
    <dbReference type="NCBI Taxonomy" id="399045"/>
    <lineage>
        <taxon>Eukaryota</taxon>
        <taxon>Metazoa</taxon>
        <taxon>Ecdysozoa</taxon>
        <taxon>Arthropoda</taxon>
        <taxon>Crustacea</taxon>
        <taxon>Oligostraca</taxon>
        <taxon>Ostracoda</taxon>
        <taxon>Podocopa</taxon>
        <taxon>Podocopida</taxon>
        <taxon>Cypridocopina</taxon>
        <taxon>Cypridoidea</taxon>
        <taxon>Cyprididae</taxon>
        <taxon>Notodromas</taxon>
    </lineage>
</organism>
<keyword evidence="2" id="KW-1185">Reference proteome</keyword>
<evidence type="ECO:0000313" key="1">
    <source>
        <dbReference type="EMBL" id="CAD7278644.1"/>
    </source>
</evidence>
<reference evidence="1" key="1">
    <citation type="submission" date="2020-11" db="EMBL/GenBank/DDBJ databases">
        <authorList>
            <person name="Tran Van P."/>
        </authorList>
    </citation>
    <scope>NUCLEOTIDE SEQUENCE</scope>
</reference>
<evidence type="ECO:0000313" key="2">
    <source>
        <dbReference type="Proteomes" id="UP000678499"/>
    </source>
</evidence>
<dbReference type="Proteomes" id="UP000678499">
    <property type="component" value="Unassembled WGS sequence"/>
</dbReference>
<name>A0A7R9BQ84_9CRUS</name>